<organism evidence="1 2">
    <name type="scientific">Araneus ventricosus</name>
    <name type="common">Orbweaver spider</name>
    <name type="synonym">Epeira ventricosa</name>
    <dbReference type="NCBI Taxonomy" id="182803"/>
    <lineage>
        <taxon>Eukaryota</taxon>
        <taxon>Metazoa</taxon>
        <taxon>Ecdysozoa</taxon>
        <taxon>Arthropoda</taxon>
        <taxon>Chelicerata</taxon>
        <taxon>Arachnida</taxon>
        <taxon>Araneae</taxon>
        <taxon>Araneomorphae</taxon>
        <taxon>Entelegynae</taxon>
        <taxon>Araneoidea</taxon>
        <taxon>Araneidae</taxon>
        <taxon>Araneus</taxon>
    </lineage>
</organism>
<name>A0A4Y2NCH9_ARAVE</name>
<accession>A0A4Y2NCH9</accession>
<keyword evidence="2" id="KW-1185">Reference proteome</keyword>
<dbReference type="AlphaFoldDB" id="A0A4Y2NCH9"/>
<evidence type="ECO:0000313" key="2">
    <source>
        <dbReference type="Proteomes" id="UP000499080"/>
    </source>
</evidence>
<proteinExistence type="predicted"/>
<gene>
    <name evidence="1" type="ORF">AVEN_153027_1</name>
</gene>
<sequence length="170" mass="19967">MADYLAKTVITIVRVSIHHVSLPRFSLKSKVTEWAMKEWKEQWNHNDVSRLTYEDFPKVSLKPAGWPRELTIFISENGSFPVYLKRITRHPEKNCAYGKLRNPFHYATECHLTESFHFTKPTEVNRVVWMRAAARNKLSRNRISACEIPSRQRSPYYVKISLPCLHFSSS</sequence>
<protein>
    <submittedName>
        <fullName evidence="1">Uncharacterized protein</fullName>
    </submittedName>
</protein>
<dbReference type="OrthoDB" id="7695642at2759"/>
<dbReference type="EMBL" id="BGPR01008757">
    <property type="protein sequence ID" value="GBN35857.1"/>
    <property type="molecule type" value="Genomic_DNA"/>
</dbReference>
<reference evidence="1 2" key="1">
    <citation type="journal article" date="2019" name="Sci. Rep.">
        <title>Orb-weaving spider Araneus ventricosus genome elucidates the spidroin gene catalogue.</title>
        <authorList>
            <person name="Kono N."/>
            <person name="Nakamura H."/>
            <person name="Ohtoshi R."/>
            <person name="Moran D.A.P."/>
            <person name="Shinohara A."/>
            <person name="Yoshida Y."/>
            <person name="Fujiwara M."/>
            <person name="Mori M."/>
            <person name="Tomita M."/>
            <person name="Arakawa K."/>
        </authorList>
    </citation>
    <scope>NUCLEOTIDE SEQUENCE [LARGE SCALE GENOMIC DNA]</scope>
</reference>
<dbReference type="Proteomes" id="UP000499080">
    <property type="component" value="Unassembled WGS sequence"/>
</dbReference>
<evidence type="ECO:0000313" key="1">
    <source>
        <dbReference type="EMBL" id="GBN35857.1"/>
    </source>
</evidence>
<comment type="caution">
    <text evidence="1">The sequence shown here is derived from an EMBL/GenBank/DDBJ whole genome shotgun (WGS) entry which is preliminary data.</text>
</comment>